<evidence type="ECO:0000313" key="3">
    <source>
        <dbReference type="Proteomes" id="UP001630127"/>
    </source>
</evidence>
<dbReference type="PANTHER" id="PTHR34280:SF2">
    <property type="entry name" value="OS01G0920100 PROTEIN"/>
    <property type="match status" value="1"/>
</dbReference>
<evidence type="ECO:0000256" key="1">
    <source>
        <dbReference type="SAM" id="MobiDB-lite"/>
    </source>
</evidence>
<keyword evidence="3" id="KW-1185">Reference proteome</keyword>
<feature type="region of interest" description="Disordered" evidence="1">
    <location>
        <begin position="28"/>
        <end position="67"/>
    </location>
</feature>
<comment type="caution">
    <text evidence="2">The sequence shown here is derived from an EMBL/GenBank/DDBJ whole genome shotgun (WGS) entry which is preliminary data.</text>
</comment>
<feature type="compositionally biased region" description="Polar residues" evidence="1">
    <location>
        <begin position="154"/>
        <end position="191"/>
    </location>
</feature>
<reference evidence="2 3" key="1">
    <citation type="submission" date="2024-11" db="EMBL/GenBank/DDBJ databases">
        <title>A near-complete genome assembly of Cinchona calisaya.</title>
        <authorList>
            <person name="Lian D.C."/>
            <person name="Zhao X.W."/>
            <person name="Wei L."/>
        </authorList>
    </citation>
    <scope>NUCLEOTIDE SEQUENCE [LARGE SCALE GENOMIC DNA]</scope>
    <source>
        <tissue evidence="2">Nenye</tissue>
    </source>
</reference>
<accession>A0ABD3A6K9</accession>
<evidence type="ECO:0000313" key="2">
    <source>
        <dbReference type="EMBL" id="KAL3526170.1"/>
    </source>
</evidence>
<feature type="region of interest" description="Disordered" evidence="1">
    <location>
        <begin position="120"/>
        <end position="231"/>
    </location>
</feature>
<gene>
    <name evidence="2" type="ORF">ACH5RR_014542</name>
</gene>
<dbReference type="AlphaFoldDB" id="A0ABD3A6K9"/>
<dbReference type="PANTHER" id="PTHR34280">
    <property type="entry name" value="OS01G0920100 PROTEIN"/>
    <property type="match status" value="1"/>
</dbReference>
<name>A0ABD3A6K9_9GENT</name>
<proteinExistence type="predicted"/>
<protein>
    <submittedName>
        <fullName evidence="2">Uncharacterized protein</fullName>
    </submittedName>
</protein>
<dbReference type="InterPro" id="IPR038947">
    <property type="entry name" value="At3g27210-like"/>
</dbReference>
<organism evidence="2 3">
    <name type="scientific">Cinchona calisaya</name>
    <dbReference type="NCBI Taxonomy" id="153742"/>
    <lineage>
        <taxon>Eukaryota</taxon>
        <taxon>Viridiplantae</taxon>
        <taxon>Streptophyta</taxon>
        <taxon>Embryophyta</taxon>
        <taxon>Tracheophyta</taxon>
        <taxon>Spermatophyta</taxon>
        <taxon>Magnoliopsida</taxon>
        <taxon>eudicotyledons</taxon>
        <taxon>Gunneridae</taxon>
        <taxon>Pentapetalae</taxon>
        <taxon>asterids</taxon>
        <taxon>lamiids</taxon>
        <taxon>Gentianales</taxon>
        <taxon>Rubiaceae</taxon>
        <taxon>Cinchonoideae</taxon>
        <taxon>Cinchoneae</taxon>
        <taxon>Cinchona</taxon>
    </lineage>
</organism>
<feature type="compositionally biased region" description="Acidic residues" evidence="1">
    <location>
        <begin position="140"/>
        <end position="151"/>
    </location>
</feature>
<dbReference type="EMBL" id="JBJUIK010000006">
    <property type="protein sequence ID" value="KAL3526170.1"/>
    <property type="molecule type" value="Genomic_DNA"/>
</dbReference>
<sequence length="231" mass="24744">MGSCVSVHKGSESAFKFNGLGFGSKSDKLVNPSPPVKHQPTLSDQLLSSHWSPPRTLVTPSRDFGSKEESFFDSHPWLDSDCEDDFFSVNGDFTPSRGNTPVHHSFSVGTPTSRLLFAGRTADSTPEPSPPVKKKKLSELFEDTAGGDEEMQNAAGNQNGATQKSDSKTTNSGNDTPYVSVANSAGSSEISPNGDFKLPVEKSGKSAQCCLPKLRSFSERKKRTSPARSVG</sequence>
<dbReference type="Proteomes" id="UP001630127">
    <property type="component" value="Unassembled WGS sequence"/>
</dbReference>
<feature type="compositionally biased region" description="Polar residues" evidence="1">
    <location>
        <begin position="40"/>
        <end position="51"/>
    </location>
</feature>